<name>A0A7U9TH76_9MOLU</name>
<dbReference type="RefSeq" id="WP_176238597.1">
    <property type="nucleotide sequence ID" value="NZ_AP024412.1"/>
</dbReference>
<evidence type="ECO:0008006" key="3">
    <source>
        <dbReference type="Google" id="ProtNLM"/>
    </source>
</evidence>
<dbReference type="EMBL" id="AP024412">
    <property type="protein sequence ID" value="BCR35761.1"/>
    <property type="molecule type" value="Genomic_DNA"/>
</dbReference>
<keyword evidence="2" id="KW-1185">Reference proteome</keyword>
<dbReference type="KEGG" id="manr:MPAN_006540"/>
<evidence type="ECO:0000313" key="1">
    <source>
        <dbReference type="EMBL" id="BCR35761.1"/>
    </source>
</evidence>
<gene>
    <name evidence="1" type="ORF">MPAN_006540</name>
</gene>
<reference evidence="1" key="1">
    <citation type="submission" date="2021-01" db="EMBL/GenBank/DDBJ databases">
        <title>Draft genome sequence of Acholeplasmataceae bacterium strain Mahy22.</title>
        <authorList>
            <person name="Watanabe M."/>
            <person name="Kojima H."/>
            <person name="Fukui M."/>
        </authorList>
    </citation>
    <scope>NUCLEOTIDE SEQUENCE</scope>
    <source>
        <strain evidence="1">Mahy22</strain>
    </source>
</reference>
<dbReference type="InterPro" id="IPR012340">
    <property type="entry name" value="NA-bd_OB-fold"/>
</dbReference>
<accession>A0A7U9TH76</accession>
<evidence type="ECO:0000313" key="2">
    <source>
        <dbReference type="Proteomes" id="UP000620133"/>
    </source>
</evidence>
<dbReference type="Gene3D" id="2.40.50.140">
    <property type="entry name" value="Nucleic acid-binding proteins"/>
    <property type="match status" value="1"/>
</dbReference>
<proteinExistence type="predicted"/>
<dbReference type="AlphaFoldDB" id="A0A7U9TH76"/>
<protein>
    <recommendedName>
        <fullName evidence="3">NfeD-like C-terminal domain-containing protein</fullName>
    </recommendedName>
</protein>
<dbReference type="Proteomes" id="UP000620133">
    <property type="component" value="Chromosome"/>
</dbReference>
<sequence>MWWENLSNLQQLTFVIGTIATVIMILFIILMLLGIEGGDSFDGDVAFDGDFDAGDLDVYNADSVASISGLRIVTIRGGLAFFSIGSWTTYLLAETMLPIVAIAIGMVAGVIAAILLAMTMKAVLKLESSGNLDYSTAIGKIATVYIRIPKNAIGKGKVNFNHQGKLVEVDAITNEDEDILRKTEVEIISLIDDTTLVVKKIK</sequence>
<organism evidence="1 2">
    <name type="scientific">Mariniplasma anaerobium</name>
    <dbReference type="NCBI Taxonomy" id="2735436"/>
    <lineage>
        <taxon>Bacteria</taxon>
        <taxon>Bacillati</taxon>
        <taxon>Mycoplasmatota</taxon>
        <taxon>Mollicutes</taxon>
        <taxon>Acholeplasmatales</taxon>
        <taxon>Acholeplasmataceae</taxon>
        <taxon>Mariniplasma</taxon>
    </lineage>
</organism>